<keyword evidence="2" id="KW-1185">Reference proteome</keyword>
<reference evidence="2" key="1">
    <citation type="journal article" date="2019" name="Int. J. Syst. Evol. Microbiol.">
        <title>The Global Catalogue of Microorganisms (GCM) 10K type strain sequencing project: providing services to taxonomists for standard genome sequencing and annotation.</title>
        <authorList>
            <consortium name="The Broad Institute Genomics Platform"/>
            <consortium name="The Broad Institute Genome Sequencing Center for Infectious Disease"/>
            <person name="Wu L."/>
            <person name="Ma J."/>
        </authorList>
    </citation>
    <scope>NUCLEOTIDE SEQUENCE [LARGE SCALE GENOMIC DNA]</scope>
    <source>
        <strain evidence="2">JCM 16898</strain>
    </source>
</reference>
<organism evidence="1 2">
    <name type="scientific">Amycolatopsis ultiminotia</name>
    <dbReference type="NCBI Taxonomy" id="543629"/>
    <lineage>
        <taxon>Bacteria</taxon>
        <taxon>Bacillati</taxon>
        <taxon>Actinomycetota</taxon>
        <taxon>Actinomycetes</taxon>
        <taxon>Pseudonocardiales</taxon>
        <taxon>Pseudonocardiaceae</taxon>
        <taxon>Amycolatopsis</taxon>
    </lineage>
</organism>
<evidence type="ECO:0000313" key="2">
    <source>
        <dbReference type="Proteomes" id="UP001500689"/>
    </source>
</evidence>
<comment type="caution">
    <text evidence="1">The sequence shown here is derived from an EMBL/GenBank/DDBJ whole genome shotgun (WGS) entry which is preliminary data.</text>
</comment>
<accession>A0ABP6VDM7</accession>
<sequence length="128" mass="13979">MNRLMVFLDAVRDHLDLHHLPPAASVTVTAWSEPLVVQLDVTELSAVAAGLLRWVSTLDEVAATIWRPRSSGRVHLVINGRTPCGVPVQVYGGVRFDEVTFPDLPEGVRQDMPVFVLRGWADAGEVAA</sequence>
<dbReference type="Proteomes" id="UP001500689">
    <property type="component" value="Unassembled WGS sequence"/>
</dbReference>
<gene>
    <name evidence="1" type="ORF">GCM10022222_16080</name>
</gene>
<dbReference type="EMBL" id="BAAAZN010000003">
    <property type="protein sequence ID" value="GAA3533513.1"/>
    <property type="molecule type" value="Genomic_DNA"/>
</dbReference>
<protein>
    <submittedName>
        <fullName evidence="1">Uncharacterized protein</fullName>
    </submittedName>
</protein>
<name>A0ABP6VDM7_9PSEU</name>
<proteinExistence type="predicted"/>
<evidence type="ECO:0000313" key="1">
    <source>
        <dbReference type="EMBL" id="GAA3533513.1"/>
    </source>
</evidence>
<dbReference type="RefSeq" id="WP_344856991.1">
    <property type="nucleotide sequence ID" value="NZ_BAAAZN010000003.1"/>
</dbReference>